<gene>
    <name evidence="1" type="ORF">DPMN_176913</name>
</gene>
<keyword evidence="2" id="KW-1185">Reference proteome</keyword>
<protein>
    <submittedName>
        <fullName evidence="1">Uncharacterized protein</fullName>
    </submittedName>
</protein>
<sequence>MEIEDTILKRPNVLKNGKVYLQKLCLLMYKCRHPISDNVLIVVSPQMNCTGVVIAVHGRLRASHACG</sequence>
<reference evidence="1" key="1">
    <citation type="journal article" date="2019" name="bioRxiv">
        <title>The Genome of the Zebra Mussel, Dreissena polymorpha: A Resource for Invasive Species Research.</title>
        <authorList>
            <person name="McCartney M.A."/>
            <person name="Auch B."/>
            <person name="Kono T."/>
            <person name="Mallez S."/>
            <person name="Zhang Y."/>
            <person name="Obille A."/>
            <person name="Becker A."/>
            <person name="Abrahante J.E."/>
            <person name="Garbe J."/>
            <person name="Badalamenti J.P."/>
            <person name="Herman A."/>
            <person name="Mangelson H."/>
            <person name="Liachko I."/>
            <person name="Sullivan S."/>
            <person name="Sone E.D."/>
            <person name="Koren S."/>
            <person name="Silverstein K.A.T."/>
            <person name="Beckman K.B."/>
            <person name="Gohl D.M."/>
        </authorList>
    </citation>
    <scope>NUCLEOTIDE SEQUENCE</scope>
    <source>
        <strain evidence="1">Duluth1</strain>
        <tissue evidence="1">Whole animal</tissue>
    </source>
</reference>
<dbReference type="AlphaFoldDB" id="A0A9D4EAA6"/>
<dbReference type="Proteomes" id="UP000828390">
    <property type="component" value="Unassembled WGS sequence"/>
</dbReference>
<dbReference type="EMBL" id="JAIWYP010000009">
    <property type="protein sequence ID" value="KAH3775510.1"/>
    <property type="molecule type" value="Genomic_DNA"/>
</dbReference>
<proteinExistence type="predicted"/>
<name>A0A9D4EAA6_DREPO</name>
<evidence type="ECO:0000313" key="2">
    <source>
        <dbReference type="Proteomes" id="UP000828390"/>
    </source>
</evidence>
<comment type="caution">
    <text evidence="1">The sequence shown here is derived from an EMBL/GenBank/DDBJ whole genome shotgun (WGS) entry which is preliminary data.</text>
</comment>
<reference evidence="1" key="2">
    <citation type="submission" date="2020-11" db="EMBL/GenBank/DDBJ databases">
        <authorList>
            <person name="McCartney M.A."/>
            <person name="Auch B."/>
            <person name="Kono T."/>
            <person name="Mallez S."/>
            <person name="Becker A."/>
            <person name="Gohl D.M."/>
            <person name="Silverstein K.A.T."/>
            <person name="Koren S."/>
            <person name="Bechman K.B."/>
            <person name="Herman A."/>
            <person name="Abrahante J.E."/>
            <person name="Garbe J."/>
        </authorList>
    </citation>
    <scope>NUCLEOTIDE SEQUENCE</scope>
    <source>
        <strain evidence="1">Duluth1</strain>
        <tissue evidence="1">Whole animal</tissue>
    </source>
</reference>
<evidence type="ECO:0000313" key="1">
    <source>
        <dbReference type="EMBL" id="KAH3775510.1"/>
    </source>
</evidence>
<accession>A0A9D4EAA6</accession>
<organism evidence="1 2">
    <name type="scientific">Dreissena polymorpha</name>
    <name type="common">Zebra mussel</name>
    <name type="synonym">Mytilus polymorpha</name>
    <dbReference type="NCBI Taxonomy" id="45954"/>
    <lineage>
        <taxon>Eukaryota</taxon>
        <taxon>Metazoa</taxon>
        <taxon>Spiralia</taxon>
        <taxon>Lophotrochozoa</taxon>
        <taxon>Mollusca</taxon>
        <taxon>Bivalvia</taxon>
        <taxon>Autobranchia</taxon>
        <taxon>Heteroconchia</taxon>
        <taxon>Euheterodonta</taxon>
        <taxon>Imparidentia</taxon>
        <taxon>Neoheterodontei</taxon>
        <taxon>Myida</taxon>
        <taxon>Dreissenoidea</taxon>
        <taxon>Dreissenidae</taxon>
        <taxon>Dreissena</taxon>
    </lineage>
</organism>